<dbReference type="Proteomes" id="UP000516305">
    <property type="component" value="Chromosome"/>
</dbReference>
<keyword evidence="1" id="KW-0560">Oxidoreductase</keyword>
<dbReference type="InterPro" id="IPR022367">
    <property type="entry name" value="2-oxoacid/accept_OxRdtase_asu"/>
</dbReference>
<evidence type="ECO:0000313" key="4">
    <source>
        <dbReference type="EMBL" id="QNR22651.1"/>
    </source>
</evidence>
<dbReference type="SUPFAM" id="SSF52518">
    <property type="entry name" value="Thiamin diphosphate-binding fold (THDP-binding)"/>
    <property type="match status" value="1"/>
</dbReference>
<dbReference type="FunFam" id="3.40.50.970:FF:000022">
    <property type="entry name" value="2-oxoglutarate ferredoxin oxidoreductase alpha subunit"/>
    <property type="match status" value="1"/>
</dbReference>
<gene>
    <name evidence="4" type="ORF">H4K34_09665</name>
</gene>
<dbReference type="AlphaFoldDB" id="A0A7H0VAA3"/>
<dbReference type="Gene3D" id="3.40.920.10">
    <property type="entry name" value="Pyruvate-ferredoxin oxidoreductase, PFOR, domain III"/>
    <property type="match status" value="1"/>
</dbReference>
<organism evidence="4 5">
    <name type="scientific">Croceimicrobium hydrocarbonivorans</name>
    <dbReference type="NCBI Taxonomy" id="2761580"/>
    <lineage>
        <taxon>Bacteria</taxon>
        <taxon>Pseudomonadati</taxon>
        <taxon>Bacteroidota</taxon>
        <taxon>Flavobacteriia</taxon>
        <taxon>Flavobacteriales</taxon>
        <taxon>Owenweeksiaceae</taxon>
        <taxon>Croceimicrobium</taxon>
    </lineage>
</organism>
<dbReference type="InterPro" id="IPR002869">
    <property type="entry name" value="Pyrv_flavodox_OxRed_cen"/>
</dbReference>
<dbReference type="InterPro" id="IPR009014">
    <property type="entry name" value="Transketo_C/PFOR_II"/>
</dbReference>
<dbReference type="InterPro" id="IPR050722">
    <property type="entry name" value="Pyruvate:ferred/Flavod_OxRd"/>
</dbReference>
<name>A0A7H0VAA3_9FLAO</name>
<evidence type="ECO:0000256" key="1">
    <source>
        <dbReference type="ARBA" id="ARBA00023002"/>
    </source>
</evidence>
<dbReference type="KEGG" id="chyd:H4K34_09665"/>
<dbReference type="Gene3D" id="3.40.50.970">
    <property type="match status" value="1"/>
</dbReference>
<dbReference type="Pfam" id="PF01558">
    <property type="entry name" value="POR"/>
    <property type="match status" value="1"/>
</dbReference>
<dbReference type="GO" id="GO:0016903">
    <property type="term" value="F:oxidoreductase activity, acting on the aldehyde or oxo group of donors"/>
    <property type="evidence" value="ECO:0007669"/>
    <property type="project" value="InterPro"/>
</dbReference>
<dbReference type="SUPFAM" id="SSF52922">
    <property type="entry name" value="TK C-terminal domain-like"/>
    <property type="match status" value="1"/>
</dbReference>
<dbReference type="InterPro" id="IPR029061">
    <property type="entry name" value="THDP-binding"/>
</dbReference>
<feature type="domain" description="Pyruvate flavodoxin/ferredoxin oxidoreductase pyrimidine binding" evidence="3">
    <location>
        <begin position="251"/>
        <end position="472"/>
    </location>
</feature>
<dbReference type="SUPFAM" id="SSF53323">
    <property type="entry name" value="Pyruvate-ferredoxin oxidoreductase, PFOR, domain III"/>
    <property type="match status" value="1"/>
</dbReference>
<dbReference type="Pfam" id="PF01855">
    <property type="entry name" value="POR_N"/>
    <property type="match status" value="1"/>
</dbReference>
<protein>
    <submittedName>
        <fullName evidence="4">2-oxoacid:acceptor oxidoreductase subunit alpha</fullName>
    </submittedName>
</protein>
<proteinExistence type="predicted"/>
<dbReference type="PANTHER" id="PTHR32154">
    <property type="entry name" value="PYRUVATE-FLAVODOXIN OXIDOREDUCTASE-RELATED"/>
    <property type="match status" value="1"/>
</dbReference>
<dbReference type="PANTHER" id="PTHR32154:SF20">
    <property type="entry name" value="2-OXOGLUTARATE OXIDOREDUCTASE SUBUNIT KORA"/>
    <property type="match status" value="1"/>
</dbReference>
<dbReference type="InterPro" id="IPR019752">
    <property type="entry name" value="Pyrv/ketoisovalerate_OxRed_cat"/>
</dbReference>
<evidence type="ECO:0000259" key="2">
    <source>
        <dbReference type="Pfam" id="PF01558"/>
    </source>
</evidence>
<feature type="domain" description="Pyruvate/ketoisovalerate oxidoreductase catalytic" evidence="2">
    <location>
        <begin position="19"/>
        <end position="209"/>
    </location>
</feature>
<dbReference type="InterPro" id="IPR002880">
    <property type="entry name" value="Pyrv_Fd/Flavodoxin_OxRdtase_N"/>
</dbReference>
<dbReference type="GO" id="GO:0006979">
    <property type="term" value="P:response to oxidative stress"/>
    <property type="evidence" value="ECO:0007669"/>
    <property type="project" value="TreeGrafter"/>
</dbReference>
<keyword evidence="5" id="KW-1185">Reference proteome</keyword>
<dbReference type="RefSeq" id="WP_210757217.1">
    <property type="nucleotide sequence ID" value="NZ_CP060139.1"/>
</dbReference>
<dbReference type="Gene3D" id="3.40.50.920">
    <property type="match status" value="1"/>
</dbReference>
<evidence type="ECO:0000259" key="3">
    <source>
        <dbReference type="Pfam" id="PF01855"/>
    </source>
</evidence>
<accession>A0A7H0VAA3</accession>
<dbReference type="NCBIfam" id="TIGR03710">
    <property type="entry name" value="OAFO_sf"/>
    <property type="match status" value="1"/>
</dbReference>
<dbReference type="EMBL" id="CP060139">
    <property type="protein sequence ID" value="QNR22651.1"/>
    <property type="molecule type" value="Genomic_DNA"/>
</dbReference>
<evidence type="ECO:0000313" key="5">
    <source>
        <dbReference type="Proteomes" id="UP000516305"/>
    </source>
</evidence>
<sequence>MKNTQALKKVTILFAGDSGDGIQLAGSQFANTTALAGNDLSTFPDFPAEIRAPIGTVSGVSGFQINFGSEEIHTPGGRPDVLVALNAAAYRKNFPSLKSAGTIIVDPAGFDKKNLRLAGYDDEENPLLNKPADYQFYEIEVTRLNRDAMKEVEIAPRDRDRSRNMFVLGFIYFLYNRDLEVTLHFLEEKFKHKPDALEANKKALMAGYNYGDTIEAITRFRIEKAKLPAGEYRNVTGNQALALGLIAASKKAGLDLFYGSYPITPASDILHELAARKNYGVKTFQAEDEIAAITSAIGASFGGALGVTGTSGPGMALKTEALGLAMMLELPLVVVNVQRGGPSTGLPTKTEQSDLMQAVYGRNGETPIPVIAASSPSDCFWAAYEGAKYAIEHMTPVIVLSDGYLANSSEPWLFPKAADLAEIKAPFRTEVENYLPYERDEREVREWAIPGQAGLEHRLGGLEKEDKTGNVSYDAENHELMVKTRARKVALVAKDYPETRLLQGAEKADLLVLGWGNTKGAIQVAVAQALVEGLSVAQLHLRYINPLPEDLGAILQRYPHILIPELNDGQLVRIIRDHYLVKADVLDKIQGKPFLAEEILAQIKKVLKDGNH</sequence>
<reference evidence="4 5" key="1">
    <citation type="submission" date="2020-08" db="EMBL/GenBank/DDBJ databases">
        <title>Croceimicrobium hydrocarbonivorans gen. nov., sp. nov., a novel marine bacterium isolated from a bacterial consortium that degrades polyethylene terephthalate.</title>
        <authorList>
            <person name="Liu R."/>
        </authorList>
    </citation>
    <scope>NUCLEOTIDE SEQUENCE [LARGE SCALE GENOMIC DNA]</scope>
    <source>
        <strain evidence="4 5">A20-9</strain>
    </source>
</reference>
<dbReference type="CDD" id="cd07034">
    <property type="entry name" value="TPP_PYR_PFOR_IOR-alpha_like"/>
    <property type="match status" value="1"/>
</dbReference>